<keyword evidence="3" id="KW-1185">Reference proteome</keyword>
<proteinExistence type="predicted"/>
<feature type="region of interest" description="Disordered" evidence="1">
    <location>
        <begin position="20"/>
        <end position="47"/>
    </location>
</feature>
<evidence type="ECO:0000256" key="1">
    <source>
        <dbReference type="SAM" id="MobiDB-lite"/>
    </source>
</evidence>
<organism evidence="2 3">
    <name type="scientific">Gordonia phage Trine</name>
    <dbReference type="NCBI Taxonomy" id="2201431"/>
    <lineage>
        <taxon>Viruses</taxon>
        <taxon>Duplodnaviria</taxon>
        <taxon>Heunggongvirae</taxon>
        <taxon>Uroviricota</taxon>
        <taxon>Caudoviricetes</taxon>
        <taxon>Trinevirus</taxon>
        <taxon>Trinevirus trine</taxon>
    </lineage>
</organism>
<protein>
    <submittedName>
        <fullName evidence="2">Uncharacterized protein</fullName>
    </submittedName>
</protein>
<feature type="compositionally biased region" description="Polar residues" evidence="1">
    <location>
        <begin position="37"/>
        <end position="46"/>
    </location>
</feature>
<reference evidence="3" key="1">
    <citation type="submission" date="2018-04" db="EMBL/GenBank/DDBJ databases">
        <authorList>
            <person name="Go L.Y."/>
            <person name="Mitchell J.A."/>
        </authorList>
    </citation>
    <scope>NUCLEOTIDE SEQUENCE [LARGE SCALE GENOMIC DNA]</scope>
</reference>
<evidence type="ECO:0000313" key="3">
    <source>
        <dbReference type="Proteomes" id="UP000250672"/>
    </source>
</evidence>
<dbReference type="Proteomes" id="UP000250672">
    <property type="component" value="Genome"/>
</dbReference>
<dbReference type="RefSeq" id="YP_009803105.1">
    <property type="nucleotide sequence ID" value="NC_047991.1"/>
</dbReference>
<evidence type="ECO:0000313" key="2">
    <source>
        <dbReference type="EMBL" id="AWY06549.1"/>
    </source>
</evidence>
<dbReference type="GeneID" id="54993663"/>
<dbReference type="EMBL" id="MH271318">
    <property type="protein sequence ID" value="AWY06549.1"/>
    <property type="molecule type" value="Genomic_DNA"/>
</dbReference>
<dbReference type="KEGG" id="vg:54993663"/>
<gene>
    <name evidence="2" type="primary">48</name>
    <name evidence="2" type="ORF">PBI_TRINE_48</name>
</gene>
<name>A0A2Z4Q9N7_9CAUD</name>
<accession>A0A2Z4Q9N7</accession>
<sequence length="112" mass="11904">MSAQELTLPVTTCNVLNVSEAPRLTTPNPKEGPMATTPITTTQGRESVTEGVTPLGVTFRVYVRAEGDTFTAHDALVIGGEAFIGEVWDGLSHDVASEIAQDLVRQHQGLDA</sequence>